<dbReference type="InterPro" id="IPR029066">
    <property type="entry name" value="PLP-binding_barrel"/>
</dbReference>
<comment type="caution">
    <text evidence="6">The sequence shown here is derived from an EMBL/GenBank/DDBJ whole genome shotgun (WGS) entry which is preliminary data.</text>
</comment>
<comment type="cofactor">
    <cofactor evidence="1 4">
        <name>pyridoxal 5'-phosphate</name>
        <dbReference type="ChEBI" id="CHEBI:597326"/>
    </cofactor>
</comment>
<keyword evidence="3 4" id="KW-0413">Isomerase</keyword>
<dbReference type="EC" id="5.1.1.1" evidence="4"/>
<proteinExistence type="inferred from homology"/>
<dbReference type="SMART" id="SM01005">
    <property type="entry name" value="Ala_racemase_C"/>
    <property type="match status" value="1"/>
</dbReference>
<evidence type="ECO:0000256" key="4">
    <source>
        <dbReference type="HAMAP-Rule" id="MF_01201"/>
    </source>
</evidence>
<feature type="binding site" evidence="4">
    <location>
        <position position="313"/>
    </location>
    <ligand>
        <name>substrate</name>
    </ligand>
</feature>
<dbReference type="InterPro" id="IPR001608">
    <property type="entry name" value="Ala_racemase_N"/>
</dbReference>
<dbReference type="Pfam" id="PF01168">
    <property type="entry name" value="Ala_racemase_N"/>
    <property type="match status" value="1"/>
</dbReference>
<comment type="similarity">
    <text evidence="4">Belongs to the alanine racemase family.</text>
</comment>
<dbReference type="SUPFAM" id="SSF50621">
    <property type="entry name" value="Alanine racemase C-terminal domain-like"/>
    <property type="match status" value="1"/>
</dbReference>
<gene>
    <name evidence="6" type="primary">vanT</name>
    <name evidence="6" type="ORF">L0P57_04945</name>
</gene>
<name>A0ABS9MIL4_9FIRM</name>
<dbReference type="Pfam" id="PF00842">
    <property type="entry name" value="Ala_racemase_C"/>
    <property type="match status" value="1"/>
</dbReference>
<keyword evidence="7" id="KW-1185">Reference proteome</keyword>
<evidence type="ECO:0000313" key="6">
    <source>
        <dbReference type="EMBL" id="MCG4610274.1"/>
    </source>
</evidence>
<accession>A0ABS9MIL4</accession>
<dbReference type="InterPro" id="IPR011079">
    <property type="entry name" value="Ala_racemase_C"/>
</dbReference>
<feature type="modified residue" description="N6-(pyridoxal phosphate)lysine" evidence="4">
    <location>
        <position position="38"/>
    </location>
</feature>
<dbReference type="NCBIfam" id="TIGR00492">
    <property type="entry name" value="alr"/>
    <property type="match status" value="1"/>
</dbReference>
<feature type="active site" description="Proton acceptor; specific for D-alanine" evidence="4">
    <location>
        <position position="38"/>
    </location>
</feature>
<dbReference type="RefSeq" id="WP_237966575.1">
    <property type="nucleotide sequence ID" value="NZ_JAKNHQ010000005.1"/>
</dbReference>
<feature type="domain" description="Alanine racemase C-terminal" evidence="5">
    <location>
        <begin position="244"/>
        <end position="372"/>
    </location>
</feature>
<feature type="active site" description="Proton acceptor; specific for L-alanine" evidence="4">
    <location>
        <position position="265"/>
    </location>
</feature>
<comment type="function">
    <text evidence="4">Catalyzes the interconversion of L-alanine and D-alanine. May also act on other amino acids.</text>
</comment>
<dbReference type="PROSITE" id="PS00395">
    <property type="entry name" value="ALANINE_RACEMASE"/>
    <property type="match status" value="1"/>
</dbReference>
<dbReference type="InterPro" id="IPR020622">
    <property type="entry name" value="Ala_racemase_pyridoxalP-BS"/>
</dbReference>
<dbReference type="Proteomes" id="UP001298681">
    <property type="component" value="Unassembled WGS sequence"/>
</dbReference>
<dbReference type="InterPro" id="IPR000821">
    <property type="entry name" value="Ala_racemase"/>
</dbReference>
<organism evidence="6 7">
    <name type="scientific">Anaeromassilibacillus senegalensis</name>
    <dbReference type="NCBI Taxonomy" id="1673717"/>
    <lineage>
        <taxon>Bacteria</taxon>
        <taxon>Bacillati</taxon>
        <taxon>Bacillota</taxon>
        <taxon>Clostridia</taxon>
        <taxon>Eubacteriales</taxon>
        <taxon>Acutalibacteraceae</taxon>
        <taxon>Anaeromassilibacillus</taxon>
    </lineage>
</organism>
<evidence type="ECO:0000313" key="7">
    <source>
        <dbReference type="Proteomes" id="UP001298681"/>
    </source>
</evidence>
<dbReference type="NCBIfam" id="NF033131">
    <property type="entry name" value="vanT-G-Cterm"/>
    <property type="match status" value="1"/>
</dbReference>
<protein>
    <recommendedName>
        <fullName evidence="4">Alanine racemase</fullName>
        <ecNumber evidence="4">5.1.1.1</ecNumber>
    </recommendedName>
</protein>
<keyword evidence="2 4" id="KW-0663">Pyridoxal phosphate</keyword>
<dbReference type="PANTHER" id="PTHR30511:SF0">
    <property type="entry name" value="ALANINE RACEMASE, CATABOLIC-RELATED"/>
    <property type="match status" value="1"/>
</dbReference>
<evidence type="ECO:0000259" key="5">
    <source>
        <dbReference type="SMART" id="SM01005"/>
    </source>
</evidence>
<dbReference type="PRINTS" id="PR00992">
    <property type="entry name" value="ALARACEMASE"/>
</dbReference>
<evidence type="ECO:0000256" key="3">
    <source>
        <dbReference type="ARBA" id="ARBA00023235"/>
    </source>
</evidence>
<dbReference type="Gene3D" id="3.20.20.10">
    <property type="entry name" value="Alanine racemase"/>
    <property type="match status" value="1"/>
</dbReference>
<comment type="catalytic activity">
    <reaction evidence="4">
        <text>L-alanine = D-alanine</text>
        <dbReference type="Rhea" id="RHEA:20249"/>
        <dbReference type="ChEBI" id="CHEBI:57416"/>
        <dbReference type="ChEBI" id="CHEBI:57972"/>
        <dbReference type="EC" id="5.1.1.1"/>
    </reaction>
</comment>
<reference evidence="6 7" key="1">
    <citation type="submission" date="2022-01" db="EMBL/GenBank/DDBJ databases">
        <title>Collection of gut derived symbiotic bacterial strains cultured from healthy donors.</title>
        <authorList>
            <person name="Lin H."/>
            <person name="Kohout C."/>
            <person name="Waligurski E."/>
            <person name="Pamer E.G."/>
        </authorList>
    </citation>
    <scope>NUCLEOTIDE SEQUENCE [LARGE SCALE GENOMIC DNA]</scope>
    <source>
        <strain evidence="6 7">DFI.7.58</strain>
    </source>
</reference>
<comment type="pathway">
    <text evidence="4">Amino-acid biosynthesis; D-alanine biosynthesis; D-alanine from L-alanine: step 1/1.</text>
</comment>
<evidence type="ECO:0000256" key="2">
    <source>
        <dbReference type="ARBA" id="ARBA00022898"/>
    </source>
</evidence>
<dbReference type="InterPro" id="IPR009006">
    <property type="entry name" value="Ala_racemase/Decarboxylase_C"/>
</dbReference>
<feature type="binding site" evidence="4">
    <location>
        <position position="132"/>
    </location>
    <ligand>
        <name>substrate</name>
    </ligand>
</feature>
<dbReference type="PANTHER" id="PTHR30511">
    <property type="entry name" value="ALANINE RACEMASE"/>
    <property type="match status" value="1"/>
</dbReference>
<dbReference type="SUPFAM" id="SSF51419">
    <property type="entry name" value="PLP-binding barrel"/>
    <property type="match status" value="1"/>
</dbReference>
<evidence type="ECO:0000256" key="1">
    <source>
        <dbReference type="ARBA" id="ARBA00001933"/>
    </source>
</evidence>
<dbReference type="EMBL" id="JAKNHQ010000005">
    <property type="protein sequence ID" value="MCG4610274.1"/>
    <property type="molecule type" value="Genomic_DNA"/>
</dbReference>
<dbReference type="Gene3D" id="2.40.37.10">
    <property type="entry name" value="Lyase, Ornithine Decarboxylase, Chain A, domain 1"/>
    <property type="match status" value="1"/>
</dbReference>
<dbReference type="HAMAP" id="MF_01201">
    <property type="entry name" value="Ala_racemase"/>
    <property type="match status" value="1"/>
</dbReference>
<sequence length="374" mass="40741">MCQKGRAWIELSRENLAHNVRELQRILPKHTAMMPAIKANAYGHGAALVGKALQDMGISDFCVATVQEGIELRLAGITGQILVLGYTHPSQFNELAHYNLVQTVIDYPYAQVLNDYGKALPVHVGIDTGMRRLGERSDAIEKIRAIWSFPHLKITGVYSHLCVSDGTTAEERAFTQLQIKRFRSVVDALHKSGISGFKTHIQSSYGILNDYEPSFDYARTGIALYGVLSRPNDRVRAAADLRPVLSLKARVECVKTLSPGEAAGYGRAFTAASERTIAVVSIGYADGIPRNGSQTRYALLHGQKVPIVGRICMDQLFIDVTGIPNVAPGDEAVLIGSSGIQQISASDLAEQSGTISNEILSRLGSRLERIEVRA</sequence>